<comment type="subcellular location">
    <subcellularLocation>
        <location evidence="7">Cytoplasm</location>
    </subcellularLocation>
</comment>
<feature type="binding site" evidence="7">
    <location>
        <position position="150"/>
    </location>
    <ligand>
        <name>Zn(2+)</name>
        <dbReference type="ChEBI" id="CHEBI:29105"/>
        <note>catalytic</note>
    </ligand>
</feature>
<reference evidence="8 9" key="1">
    <citation type="submission" date="2019-02" db="EMBL/GenBank/DDBJ databases">
        <title>Deep-cultivation of Planctomycetes and their phenomic and genomic characterization uncovers novel biology.</title>
        <authorList>
            <person name="Wiegand S."/>
            <person name="Jogler M."/>
            <person name="Boedeker C."/>
            <person name="Pinto D."/>
            <person name="Vollmers J."/>
            <person name="Rivas-Marin E."/>
            <person name="Kohn T."/>
            <person name="Peeters S.H."/>
            <person name="Heuer A."/>
            <person name="Rast P."/>
            <person name="Oberbeckmann S."/>
            <person name="Bunk B."/>
            <person name="Jeske O."/>
            <person name="Meyerdierks A."/>
            <person name="Storesund J.E."/>
            <person name="Kallscheuer N."/>
            <person name="Luecker S."/>
            <person name="Lage O.M."/>
            <person name="Pohl T."/>
            <person name="Merkel B.J."/>
            <person name="Hornburger P."/>
            <person name="Mueller R.-W."/>
            <person name="Bruemmer F."/>
            <person name="Labrenz M."/>
            <person name="Spormann A.M."/>
            <person name="Op Den Camp H."/>
            <person name="Overmann J."/>
            <person name="Amann R."/>
            <person name="Jetten M.S.M."/>
            <person name="Mascher T."/>
            <person name="Medema M.H."/>
            <person name="Devos D.P."/>
            <person name="Kaster A.-K."/>
            <person name="Ovreas L."/>
            <person name="Rohde M."/>
            <person name="Galperin M.Y."/>
            <person name="Jogler C."/>
        </authorList>
    </citation>
    <scope>NUCLEOTIDE SEQUENCE [LARGE SCALE GENOMIC DNA]</scope>
    <source>
        <strain evidence="8 9">Pla144</strain>
    </source>
</reference>
<evidence type="ECO:0000256" key="3">
    <source>
        <dbReference type="ARBA" id="ARBA00022723"/>
    </source>
</evidence>
<keyword evidence="7" id="KW-0963">Cytoplasm</keyword>
<dbReference type="Gene3D" id="3.40.390.30">
    <property type="entry name" value="Metalloproteases ('zincins'), catalytic domain"/>
    <property type="match status" value="1"/>
</dbReference>
<evidence type="ECO:0000313" key="8">
    <source>
        <dbReference type="EMBL" id="TWU28521.1"/>
    </source>
</evidence>
<keyword evidence="4 7" id="KW-0255">Endonuclease</keyword>
<dbReference type="NCBIfam" id="TIGR00043">
    <property type="entry name" value="rRNA maturation RNase YbeY"/>
    <property type="match status" value="1"/>
</dbReference>
<evidence type="ECO:0000256" key="6">
    <source>
        <dbReference type="ARBA" id="ARBA00022833"/>
    </source>
</evidence>
<dbReference type="Proteomes" id="UP000318437">
    <property type="component" value="Unassembled WGS sequence"/>
</dbReference>
<evidence type="ECO:0000256" key="4">
    <source>
        <dbReference type="ARBA" id="ARBA00022759"/>
    </source>
</evidence>
<feature type="binding site" evidence="7">
    <location>
        <position position="156"/>
    </location>
    <ligand>
        <name>Zn(2+)</name>
        <dbReference type="ChEBI" id="CHEBI:29105"/>
        <note>catalytic</note>
    </ligand>
</feature>
<dbReference type="InterPro" id="IPR023091">
    <property type="entry name" value="MetalPrtase_cat_dom_sf_prd"/>
</dbReference>
<dbReference type="GO" id="GO:0005737">
    <property type="term" value="C:cytoplasm"/>
    <property type="evidence" value="ECO:0007669"/>
    <property type="project" value="UniProtKB-SubCell"/>
</dbReference>
<dbReference type="GO" id="GO:0006364">
    <property type="term" value="P:rRNA processing"/>
    <property type="evidence" value="ECO:0007669"/>
    <property type="project" value="UniProtKB-UniRule"/>
</dbReference>
<dbReference type="InterPro" id="IPR002036">
    <property type="entry name" value="YbeY"/>
</dbReference>
<protein>
    <recommendedName>
        <fullName evidence="7">Endoribonuclease YbeY</fullName>
        <ecNumber evidence="7">3.1.-.-</ecNumber>
    </recommendedName>
</protein>
<keyword evidence="6 7" id="KW-0862">Zinc</keyword>
<organism evidence="8 9">
    <name type="scientific">Bythopirellula polymerisocia</name>
    <dbReference type="NCBI Taxonomy" id="2528003"/>
    <lineage>
        <taxon>Bacteria</taxon>
        <taxon>Pseudomonadati</taxon>
        <taxon>Planctomycetota</taxon>
        <taxon>Planctomycetia</taxon>
        <taxon>Pirellulales</taxon>
        <taxon>Lacipirellulaceae</taxon>
        <taxon>Bythopirellula</taxon>
    </lineage>
</organism>
<gene>
    <name evidence="7 8" type="primary">ybeY</name>
    <name evidence="8" type="ORF">Pla144_18110</name>
</gene>
<sequence>MRGNDEYTSQIRMNENGTAEIILQFEEVTDGDSEPSEQTLRVLVADEQDTLAIDEVRLIAAVQSVLADSKYSSATVSIAVVDDSAIHALNVEFLQHDYPTDVLSFVLEDSPDYLEGELIVSTDTARGAATEAGWPAEDELLLYVIHGALHLVGYCDKQIDRQAEMLAAEVACLQKLGIALPADTSRWETALKETSMHPGTRSSKELLS</sequence>
<keyword evidence="7" id="KW-0698">rRNA processing</keyword>
<keyword evidence="3 7" id="KW-0479">Metal-binding</keyword>
<dbReference type="AlphaFoldDB" id="A0A5C6CYG2"/>
<evidence type="ECO:0000256" key="7">
    <source>
        <dbReference type="HAMAP-Rule" id="MF_00009"/>
    </source>
</evidence>
<keyword evidence="2 7" id="KW-0540">Nuclease</keyword>
<dbReference type="InterPro" id="IPR020549">
    <property type="entry name" value="YbeY_CS"/>
</dbReference>
<dbReference type="PROSITE" id="PS01306">
    <property type="entry name" value="UPF0054"/>
    <property type="match status" value="1"/>
</dbReference>
<keyword evidence="9" id="KW-1185">Reference proteome</keyword>
<comment type="caution">
    <text evidence="8">The sequence shown here is derived from an EMBL/GenBank/DDBJ whole genome shotgun (WGS) entry which is preliminary data.</text>
</comment>
<dbReference type="HAMAP" id="MF_00009">
    <property type="entry name" value="Endoribonucl_YbeY"/>
    <property type="match status" value="1"/>
</dbReference>
<evidence type="ECO:0000313" key="9">
    <source>
        <dbReference type="Proteomes" id="UP000318437"/>
    </source>
</evidence>
<keyword evidence="5 7" id="KW-0378">Hydrolase</keyword>
<dbReference type="Pfam" id="PF02130">
    <property type="entry name" value="YbeY"/>
    <property type="match status" value="1"/>
</dbReference>
<evidence type="ECO:0000256" key="2">
    <source>
        <dbReference type="ARBA" id="ARBA00022722"/>
    </source>
</evidence>
<proteinExistence type="inferred from homology"/>
<evidence type="ECO:0000256" key="1">
    <source>
        <dbReference type="ARBA" id="ARBA00010875"/>
    </source>
</evidence>
<comment type="similarity">
    <text evidence="1 7">Belongs to the endoribonuclease YbeY family.</text>
</comment>
<dbReference type="GO" id="GO:0004222">
    <property type="term" value="F:metalloendopeptidase activity"/>
    <property type="evidence" value="ECO:0007669"/>
    <property type="project" value="InterPro"/>
</dbReference>
<dbReference type="PANTHER" id="PTHR46986:SF1">
    <property type="entry name" value="ENDORIBONUCLEASE YBEY, CHLOROPLASTIC"/>
    <property type="match status" value="1"/>
</dbReference>
<name>A0A5C6CYG2_9BACT</name>
<keyword evidence="7" id="KW-0690">Ribosome biogenesis</keyword>
<dbReference type="EC" id="3.1.-.-" evidence="7"/>
<feature type="binding site" evidence="7">
    <location>
        <position position="146"/>
    </location>
    <ligand>
        <name>Zn(2+)</name>
        <dbReference type="ChEBI" id="CHEBI:29105"/>
        <note>catalytic</note>
    </ligand>
</feature>
<dbReference type="GO" id="GO:0008270">
    <property type="term" value="F:zinc ion binding"/>
    <property type="evidence" value="ECO:0007669"/>
    <property type="project" value="UniProtKB-UniRule"/>
</dbReference>
<dbReference type="GO" id="GO:0004521">
    <property type="term" value="F:RNA endonuclease activity"/>
    <property type="evidence" value="ECO:0007669"/>
    <property type="project" value="UniProtKB-UniRule"/>
</dbReference>
<accession>A0A5C6CYG2</accession>
<evidence type="ECO:0000256" key="5">
    <source>
        <dbReference type="ARBA" id="ARBA00022801"/>
    </source>
</evidence>
<dbReference type="EMBL" id="SJPS01000002">
    <property type="protein sequence ID" value="TWU28521.1"/>
    <property type="molecule type" value="Genomic_DNA"/>
</dbReference>
<comment type="cofactor">
    <cofactor evidence="7">
        <name>Zn(2+)</name>
        <dbReference type="ChEBI" id="CHEBI:29105"/>
    </cofactor>
    <text evidence="7">Binds 1 zinc ion.</text>
</comment>
<comment type="function">
    <text evidence="7">Single strand-specific metallo-endoribonuclease involved in late-stage 70S ribosome quality control and in maturation of the 3' terminus of the 16S rRNA.</text>
</comment>
<dbReference type="SUPFAM" id="SSF55486">
    <property type="entry name" value="Metalloproteases ('zincins'), catalytic domain"/>
    <property type="match status" value="1"/>
</dbReference>
<dbReference type="PANTHER" id="PTHR46986">
    <property type="entry name" value="ENDORIBONUCLEASE YBEY, CHLOROPLASTIC"/>
    <property type="match status" value="1"/>
</dbReference>